<dbReference type="CDD" id="cd02956">
    <property type="entry name" value="ybbN"/>
    <property type="match status" value="1"/>
</dbReference>
<dbReference type="InterPro" id="IPR011990">
    <property type="entry name" value="TPR-like_helical_dom_sf"/>
</dbReference>
<gene>
    <name evidence="2" type="ORF">FPB0191_01602</name>
</gene>
<dbReference type="AlphaFoldDB" id="A0A0A7S1X7"/>
<dbReference type="Proteomes" id="UP000030901">
    <property type="component" value="Chromosome"/>
</dbReference>
<name>A0A0A7S1X7_FRIPE</name>
<dbReference type="PROSITE" id="PS51352">
    <property type="entry name" value="THIOREDOXIN_2"/>
    <property type="match status" value="1"/>
</dbReference>
<dbReference type="PANTHER" id="PTHR45663:SF11">
    <property type="entry name" value="GEO12009P1"/>
    <property type="match status" value="1"/>
</dbReference>
<accession>A0A0A7S1X7</accession>
<dbReference type="Gene3D" id="3.40.30.10">
    <property type="entry name" value="Glutaredoxin"/>
    <property type="match status" value="1"/>
</dbReference>
<dbReference type="InterPro" id="IPR013766">
    <property type="entry name" value="Thioredoxin_domain"/>
</dbReference>
<reference evidence="2 3" key="1">
    <citation type="journal article" date="2014" name="Appl. Environ. Microbiol.">
        <title>Gut symbionts from distinct hosts exhibit genotoxic activity via divergent colibactin biosynthetic pathways.</title>
        <authorList>
            <person name="Engel P."/>
            <person name="Vizcaino M.I."/>
            <person name="Crawford J.M."/>
        </authorList>
    </citation>
    <scope>NUCLEOTIDE SEQUENCE [LARGE SCALE GENOMIC DNA]</scope>
    <source>
        <strain evidence="2 3">PEB0191</strain>
    </source>
</reference>
<dbReference type="STRING" id="1267021.FPB0191_01602"/>
<dbReference type="SUPFAM" id="SSF48452">
    <property type="entry name" value="TPR-like"/>
    <property type="match status" value="1"/>
</dbReference>
<evidence type="ECO:0000313" key="2">
    <source>
        <dbReference type="EMBL" id="AJA45418.1"/>
    </source>
</evidence>
<dbReference type="RefSeq" id="WP_039105188.1">
    <property type="nucleotide sequence ID" value="NZ_CP009056.1"/>
</dbReference>
<dbReference type="Pfam" id="PF14561">
    <property type="entry name" value="TPR_20"/>
    <property type="match status" value="1"/>
</dbReference>
<dbReference type="GO" id="GO:0015035">
    <property type="term" value="F:protein-disulfide reductase activity"/>
    <property type="evidence" value="ECO:0007669"/>
    <property type="project" value="TreeGrafter"/>
</dbReference>
<organism evidence="2 3">
    <name type="scientific">Frischella perrara</name>
    <dbReference type="NCBI Taxonomy" id="1267021"/>
    <lineage>
        <taxon>Bacteria</taxon>
        <taxon>Pseudomonadati</taxon>
        <taxon>Pseudomonadota</taxon>
        <taxon>Gammaproteobacteria</taxon>
        <taxon>Orbales</taxon>
        <taxon>Orbaceae</taxon>
        <taxon>Frischella</taxon>
    </lineage>
</organism>
<dbReference type="GO" id="GO:0006950">
    <property type="term" value="P:response to stress"/>
    <property type="evidence" value="ECO:0007669"/>
    <property type="project" value="UniProtKB-ARBA"/>
</dbReference>
<proteinExistence type="predicted"/>
<dbReference type="Pfam" id="PF14559">
    <property type="entry name" value="TPR_19"/>
    <property type="match status" value="1"/>
</dbReference>
<dbReference type="Pfam" id="PF00085">
    <property type="entry name" value="Thioredoxin"/>
    <property type="match status" value="1"/>
</dbReference>
<dbReference type="InterPro" id="IPR036249">
    <property type="entry name" value="Thioredoxin-like_sf"/>
</dbReference>
<protein>
    <submittedName>
        <fullName evidence="2">Thioredoxin domain-containing protein</fullName>
    </submittedName>
</protein>
<evidence type="ECO:0000313" key="3">
    <source>
        <dbReference type="Proteomes" id="UP000030901"/>
    </source>
</evidence>
<evidence type="ECO:0000259" key="1">
    <source>
        <dbReference type="PROSITE" id="PS51352"/>
    </source>
</evidence>
<dbReference type="SUPFAM" id="SSF52833">
    <property type="entry name" value="Thioredoxin-like"/>
    <property type="match status" value="1"/>
</dbReference>
<dbReference type="Gene3D" id="1.25.40.10">
    <property type="entry name" value="Tetratricopeptide repeat domain"/>
    <property type="match status" value="2"/>
</dbReference>
<dbReference type="OrthoDB" id="9790390at2"/>
<dbReference type="PANTHER" id="PTHR45663">
    <property type="entry name" value="GEO12009P1"/>
    <property type="match status" value="1"/>
</dbReference>
<keyword evidence="3" id="KW-1185">Reference proteome</keyword>
<feature type="domain" description="Thioredoxin" evidence="1">
    <location>
        <begin position="1"/>
        <end position="111"/>
    </location>
</feature>
<dbReference type="GO" id="GO:0005737">
    <property type="term" value="C:cytoplasm"/>
    <property type="evidence" value="ECO:0007669"/>
    <property type="project" value="TreeGrafter"/>
</dbReference>
<dbReference type="KEGG" id="fpp:FPB0191_01602"/>
<sequence>MQTQYIIEINEQNIQQILQQSTQLPVLFYFWSARSAQCQELTTTLEKLANQHQGRFILAKLNCDEQQMLAAQFGLRAIPTVYLFQNGQPVDGFQGPQPEEAIQALLDKVLPNEDELKLVEAQQLLAEQNYTAALPLLKQAWQNLMDHLGKPRSDIALLLAKAQIELKQLDDAKATLASIPLQDQDTTYHGLIAEIELLQQAANSPEIQQLQHDLAQDPNNIALISQLATQLMQVGRHEEALALVFEPLQNDLNAGDGQLKKSLLDMLAALGTSNPLAATYRRKLYTLLY</sequence>
<dbReference type="HOGENOM" id="CLU_046120_1_0_6"/>
<dbReference type="EMBL" id="CP009056">
    <property type="protein sequence ID" value="AJA45418.1"/>
    <property type="molecule type" value="Genomic_DNA"/>
</dbReference>